<proteinExistence type="evidence at transcript level"/>
<evidence type="ECO:0000313" key="1">
    <source>
        <dbReference type="EMBL" id="AFK43164.1"/>
    </source>
</evidence>
<organism evidence="1">
    <name type="scientific">Medicago truncatula</name>
    <name type="common">Barrel medic</name>
    <name type="synonym">Medicago tribuloides</name>
    <dbReference type="NCBI Taxonomy" id="3880"/>
    <lineage>
        <taxon>Eukaryota</taxon>
        <taxon>Viridiplantae</taxon>
        <taxon>Streptophyta</taxon>
        <taxon>Embryophyta</taxon>
        <taxon>Tracheophyta</taxon>
        <taxon>Spermatophyta</taxon>
        <taxon>Magnoliopsida</taxon>
        <taxon>eudicotyledons</taxon>
        <taxon>Gunneridae</taxon>
        <taxon>Pentapetalae</taxon>
        <taxon>rosids</taxon>
        <taxon>fabids</taxon>
        <taxon>Fabales</taxon>
        <taxon>Fabaceae</taxon>
        <taxon>Papilionoideae</taxon>
        <taxon>50 kb inversion clade</taxon>
        <taxon>NPAAA clade</taxon>
        <taxon>Hologalegina</taxon>
        <taxon>IRL clade</taxon>
        <taxon>Trifolieae</taxon>
        <taxon>Medicago</taxon>
    </lineage>
</organism>
<dbReference type="EMBL" id="BT143370">
    <property type="protein sequence ID" value="AFK43164.1"/>
    <property type="molecule type" value="mRNA"/>
</dbReference>
<reference evidence="1" key="1">
    <citation type="submission" date="2012-05" db="EMBL/GenBank/DDBJ databases">
        <authorList>
            <person name="Krishnakumar V."/>
            <person name="Cheung F."/>
            <person name="Xiao Y."/>
            <person name="Chan A."/>
            <person name="Moskal W.A."/>
            <person name="Town C.D."/>
        </authorList>
    </citation>
    <scope>NUCLEOTIDE SEQUENCE</scope>
</reference>
<accession>I3SSC2</accession>
<dbReference type="AlphaFoldDB" id="I3SSC2"/>
<sequence>MINVIHLKWISMMMIKKREIQVIPLRRTEAFGKANILVCRPIYTEQVLWRQR</sequence>
<name>I3SSC2_MEDTR</name>
<protein>
    <submittedName>
        <fullName evidence="1">Uncharacterized protein</fullName>
    </submittedName>
</protein>